<proteinExistence type="predicted"/>
<evidence type="ECO:0008006" key="4">
    <source>
        <dbReference type="Google" id="ProtNLM"/>
    </source>
</evidence>
<name>A0A8S3YVH3_9EUPU</name>
<sequence length="274" mass="31095">MASSEVQRFLDEYSSLKYDKDKQKVTCGLTKHEMPATAAAIESYVKGRKFKNAFKKDSYNYDQHKPHIVASNKKRHLHELFCSLTLRHIARTPEAVERHVKGKRFRRALARWQSCQETGERFMPRGGQRNSNKATVSDNDSIDGGDDFWMNDSDDEVPNDDMSDLYPAHLMFMFFSPPPLTTDLNVPGSEPEGDVDDDRGKSVPTKKLKPVKAKQVNVEDSDSDYDMAVLDEVTIEVSTPQLVVPSQNKRKKKKKKQKETLPAGSSDAKKKKLS</sequence>
<dbReference type="Proteomes" id="UP000678393">
    <property type="component" value="Unassembled WGS sequence"/>
</dbReference>
<protein>
    <recommendedName>
        <fullName evidence="4">Surfeit locus protein 2</fullName>
    </recommendedName>
</protein>
<dbReference type="OrthoDB" id="127285at2759"/>
<gene>
    <name evidence="2" type="ORF">CUNI_LOCUS5193</name>
</gene>
<evidence type="ECO:0000256" key="1">
    <source>
        <dbReference type="SAM" id="MobiDB-lite"/>
    </source>
</evidence>
<accession>A0A8S3YVH3</accession>
<evidence type="ECO:0000313" key="3">
    <source>
        <dbReference type="Proteomes" id="UP000678393"/>
    </source>
</evidence>
<feature type="region of interest" description="Disordered" evidence="1">
    <location>
        <begin position="117"/>
        <end position="161"/>
    </location>
</feature>
<dbReference type="InterPro" id="IPR008833">
    <property type="entry name" value="Surf2"/>
</dbReference>
<feature type="region of interest" description="Disordered" evidence="1">
    <location>
        <begin position="239"/>
        <end position="274"/>
    </location>
</feature>
<dbReference type="AlphaFoldDB" id="A0A8S3YVH3"/>
<reference evidence="2" key="1">
    <citation type="submission" date="2021-04" db="EMBL/GenBank/DDBJ databases">
        <authorList>
            <consortium name="Molecular Ecology Group"/>
        </authorList>
    </citation>
    <scope>NUCLEOTIDE SEQUENCE</scope>
</reference>
<keyword evidence="3" id="KW-1185">Reference proteome</keyword>
<feature type="compositionally biased region" description="Acidic residues" evidence="1">
    <location>
        <begin position="152"/>
        <end position="161"/>
    </location>
</feature>
<feature type="compositionally biased region" description="Basic residues" evidence="1">
    <location>
        <begin position="248"/>
        <end position="257"/>
    </location>
</feature>
<dbReference type="EMBL" id="CAJHNH020000746">
    <property type="protein sequence ID" value="CAG5119635.1"/>
    <property type="molecule type" value="Genomic_DNA"/>
</dbReference>
<evidence type="ECO:0000313" key="2">
    <source>
        <dbReference type="EMBL" id="CAG5119635.1"/>
    </source>
</evidence>
<organism evidence="2 3">
    <name type="scientific">Candidula unifasciata</name>
    <dbReference type="NCBI Taxonomy" id="100452"/>
    <lineage>
        <taxon>Eukaryota</taxon>
        <taxon>Metazoa</taxon>
        <taxon>Spiralia</taxon>
        <taxon>Lophotrochozoa</taxon>
        <taxon>Mollusca</taxon>
        <taxon>Gastropoda</taxon>
        <taxon>Heterobranchia</taxon>
        <taxon>Euthyneura</taxon>
        <taxon>Panpulmonata</taxon>
        <taxon>Eupulmonata</taxon>
        <taxon>Stylommatophora</taxon>
        <taxon>Helicina</taxon>
        <taxon>Helicoidea</taxon>
        <taxon>Geomitridae</taxon>
        <taxon>Candidula</taxon>
    </lineage>
</organism>
<dbReference type="PANTHER" id="PTHR34348:SF1">
    <property type="entry name" value="SURFEIT LOCUS PROTEIN 2"/>
    <property type="match status" value="1"/>
</dbReference>
<dbReference type="PANTHER" id="PTHR34348">
    <property type="entry name" value="SURFEIT LOCUS PROTEIN 2"/>
    <property type="match status" value="1"/>
</dbReference>
<feature type="compositionally biased region" description="Polar residues" evidence="1">
    <location>
        <begin position="128"/>
        <end position="139"/>
    </location>
</feature>
<comment type="caution">
    <text evidence="2">The sequence shown here is derived from an EMBL/GenBank/DDBJ whole genome shotgun (WGS) entry which is preliminary data.</text>
</comment>
<dbReference type="Pfam" id="PF05477">
    <property type="entry name" value="SURF2"/>
    <property type="match status" value="1"/>
</dbReference>
<feature type="region of interest" description="Disordered" evidence="1">
    <location>
        <begin position="182"/>
        <end position="224"/>
    </location>
</feature>